<name>A0ABV8KXL2_9ACTN</name>
<evidence type="ECO:0000256" key="2">
    <source>
        <dbReference type="SAM" id="SignalP"/>
    </source>
</evidence>
<dbReference type="EMBL" id="JBHSBN010000058">
    <property type="protein sequence ID" value="MFC4110761.1"/>
    <property type="molecule type" value="Genomic_DNA"/>
</dbReference>
<evidence type="ECO:0000313" key="5">
    <source>
        <dbReference type="Proteomes" id="UP001595868"/>
    </source>
</evidence>
<evidence type="ECO:0000313" key="4">
    <source>
        <dbReference type="EMBL" id="MFC4110761.1"/>
    </source>
</evidence>
<sequence length="281" mass="30755">MGRRFGAPAIVLMTVLLTGCGPSAGNTAGTPTSAPPPSPFVPAAGTCHATVEPIAPRNKYAPVDCAGKHRAETAYVGTFTGPDADRGTPPSADQDADKRAFQGCGPEATKYLGADWRGGLLTIQVVVPGADDWTAGSRWYRCDLVTVQMLDIEAVTTEHTGSLRGEFTHTSPLALGCFNQDKKEKWIPQPCTKPHRFEYVGIWSAPEDTYQTVADKPEPVMDHCRVVIAAYTGNAEFGRDAGVWFQFPPWKAWALGDHAVRCLYWNDERDETFSLKHRFRR</sequence>
<organism evidence="4 5">
    <name type="scientific">Micromonospora zhanjiangensis</name>
    <dbReference type="NCBI Taxonomy" id="1522057"/>
    <lineage>
        <taxon>Bacteria</taxon>
        <taxon>Bacillati</taxon>
        <taxon>Actinomycetota</taxon>
        <taxon>Actinomycetes</taxon>
        <taxon>Micromonosporales</taxon>
        <taxon>Micromonosporaceae</taxon>
        <taxon>Micromonospora</taxon>
    </lineage>
</organism>
<feature type="chain" id="PRO_5045377240" evidence="2">
    <location>
        <begin position="25"/>
        <end position="281"/>
    </location>
</feature>
<protein>
    <submittedName>
        <fullName evidence="4">Septum formation family protein</fullName>
    </submittedName>
</protein>
<evidence type="ECO:0000259" key="3">
    <source>
        <dbReference type="Pfam" id="PF13845"/>
    </source>
</evidence>
<evidence type="ECO:0000256" key="1">
    <source>
        <dbReference type="SAM" id="MobiDB-lite"/>
    </source>
</evidence>
<keyword evidence="2" id="KW-0732">Signal</keyword>
<comment type="caution">
    <text evidence="4">The sequence shown here is derived from an EMBL/GenBank/DDBJ whole genome shotgun (WGS) entry which is preliminary data.</text>
</comment>
<feature type="domain" description="Septum formation-related" evidence="3">
    <location>
        <begin position="44"/>
        <end position="262"/>
    </location>
</feature>
<feature type="region of interest" description="Disordered" evidence="1">
    <location>
        <begin position="78"/>
        <end position="98"/>
    </location>
</feature>
<dbReference type="RefSeq" id="WP_377553482.1">
    <property type="nucleotide sequence ID" value="NZ_JBHSBN010000058.1"/>
</dbReference>
<proteinExistence type="predicted"/>
<dbReference type="PROSITE" id="PS51257">
    <property type="entry name" value="PROKAR_LIPOPROTEIN"/>
    <property type="match status" value="1"/>
</dbReference>
<reference evidence="5" key="1">
    <citation type="journal article" date="2019" name="Int. J. Syst. Evol. Microbiol.">
        <title>The Global Catalogue of Microorganisms (GCM) 10K type strain sequencing project: providing services to taxonomists for standard genome sequencing and annotation.</title>
        <authorList>
            <consortium name="The Broad Institute Genomics Platform"/>
            <consortium name="The Broad Institute Genome Sequencing Center for Infectious Disease"/>
            <person name="Wu L."/>
            <person name="Ma J."/>
        </authorList>
    </citation>
    <scope>NUCLEOTIDE SEQUENCE [LARGE SCALE GENOMIC DNA]</scope>
    <source>
        <strain evidence="5">2902at01</strain>
    </source>
</reference>
<dbReference type="InterPro" id="IPR026004">
    <property type="entry name" value="Septum_form"/>
</dbReference>
<feature type="signal peptide" evidence="2">
    <location>
        <begin position="1"/>
        <end position="24"/>
    </location>
</feature>
<gene>
    <name evidence="4" type="ORF">ACFOX0_33225</name>
</gene>
<keyword evidence="5" id="KW-1185">Reference proteome</keyword>
<dbReference type="Proteomes" id="UP001595868">
    <property type="component" value="Unassembled WGS sequence"/>
</dbReference>
<dbReference type="Pfam" id="PF13845">
    <property type="entry name" value="Septum_form"/>
    <property type="match status" value="1"/>
</dbReference>
<accession>A0ABV8KXL2</accession>